<dbReference type="InterPro" id="IPR035986">
    <property type="entry name" value="PKD_dom_sf"/>
</dbReference>
<dbReference type="GO" id="GO:0000272">
    <property type="term" value="P:polysaccharide catabolic process"/>
    <property type="evidence" value="ECO:0007669"/>
    <property type="project" value="InterPro"/>
</dbReference>
<sequence>MKINHLLGFLMLLCTAGRAWASGDASAPSAKQPAVSLDHSKLVFVSDIAGSQDLWIADMDGQNQVNLTPWPDSQESEPDWSPDGQHIVFLSNRDSQRPHIWVINADGTNPTQLSFDNARESHPRYSPADSSIVYVSQSSQRQSGLLMISTIGPEKKWQPAPTLWGIGNPAWSPDGRQLVYVDCSSDGKACNLFRINADGSDIVQLTSGNFHDGRPDWGTQGIIFLSNRENNEGLLVIQPDGTGLQHITAPDLIHAGEARWISGTSGFVFTRYGTDGLTEGDSDIWAVTAIGAPAQRLTHTPPDLPPIANAGPGQTVRLGSLVTLDGSASKDPEANTPPLSYDWWQEDTGIGQSLTASYTAHPQFIPLTKGVYTFGLTVMDYRGHVSTNAAKVNITVPILGDIDGDGDVDNNDLAKITASLNKPASNTNDLRDINGDLKIDALDTRKLVLLCSKPRCAL</sequence>
<dbReference type="Gene3D" id="2.60.40.10">
    <property type="entry name" value="Immunoglobulins"/>
    <property type="match status" value="1"/>
</dbReference>
<dbReference type="InterPro" id="IPR018247">
    <property type="entry name" value="EF_Hand_1_Ca_BS"/>
</dbReference>
<dbReference type="Proteomes" id="UP000237423">
    <property type="component" value="Unassembled WGS sequence"/>
</dbReference>
<dbReference type="PROSITE" id="PS00018">
    <property type="entry name" value="EF_HAND_1"/>
    <property type="match status" value="1"/>
</dbReference>
<proteinExistence type="predicted"/>
<dbReference type="RefSeq" id="WP_103973164.1">
    <property type="nucleotide sequence ID" value="NZ_PGFZ01000001.1"/>
</dbReference>
<feature type="chain" id="PRO_5015503134" evidence="1">
    <location>
        <begin position="22"/>
        <end position="458"/>
    </location>
</feature>
<dbReference type="EMBL" id="PGFZ01000001">
    <property type="protein sequence ID" value="POZ53450.1"/>
    <property type="molecule type" value="Genomic_DNA"/>
</dbReference>
<accession>A0A2S5CRJ7</accession>
<dbReference type="SUPFAM" id="SSF69304">
    <property type="entry name" value="Tricorn protease N-terminal domain"/>
    <property type="match status" value="1"/>
</dbReference>
<dbReference type="InterPro" id="IPR036439">
    <property type="entry name" value="Dockerin_dom_sf"/>
</dbReference>
<dbReference type="SUPFAM" id="SSF49299">
    <property type="entry name" value="PKD domain"/>
    <property type="match status" value="1"/>
</dbReference>
<dbReference type="Gene3D" id="2.120.10.30">
    <property type="entry name" value="TolB, C-terminal domain"/>
    <property type="match status" value="1"/>
</dbReference>
<dbReference type="InterPro" id="IPR011042">
    <property type="entry name" value="6-blade_b-propeller_TolB-like"/>
</dbReference>
<dbReference type="PANTHER" id="PTHR36842:SF1">
    <property type="entry name" value="PROTEIN TOLB"/>
    <property type="match status" value="1"/>
</dbReference>
<keyword evidence="1" id="KW-0732">Signal</keyword>
<dbReference type="CDD" id="cd00146">
    <property type="entry name" value="PKD"/>
    <property type="match status" value="1"/>
</dbReference>
<evidence type="ECO:0000256" key="1">
    <source>
        <dbReference type="SAM" id="SignalP"/>
    </source>
</evidence>
<gene>
    <name evidence="2" type="primary">tolB_2</name>
    <name evidence="2" type="ORF">AADEFJLK_00475</name>
</gene>
<dbReference type="AlphaFoldDB" id="A0A2S5CRJ7"/>
<evidence type="ECO:0000313" key="2">
    <source>
        <dbReference type="EMBL" id="POZ53450.1"/>
    </source>
</evidence>
<comment type="caution">
    <text evidence="2">The sequence shown here is derived from an EMBL/GenBank/DDBJ whole genome shotgun (WGS) entry which is preliminary data.</text>
</comment>
<name>A0A2S5CRJ7_9GAMM</name>
<dbReference type="Gene3D" id="2.130.10.10">
    <property type="entry name" value="YVTN repeat-like/Quinoprotein amine dehydrogenase"/>
    <property type="match status" value="1"/>
</dbReference>
<dbReference type="Pfam" id="PF22352">
    <property type="entry name" value="K319L-like_PKD"/>
    <property type="match status" value="1"/>
</dbReference>
<organism evidence="2 3">
    <name type="scientific">Methylovulum psychrotolerans</name>
    <dbReference type="NCBI Taxonomy" id="1704499"/>
    <lineage>
        <taxon>Bacteria</taxon>
        <taxon>Pseudomonadati</taxon>
        <taxon>Pseudomonadota</taxon>
        <taxon>Gammaproteobacteria</taxon>
        <taxon>Methylococcales</taxon>
        <taxon>Methylococcaceae</taxon>
        <taxon>Methylovulum</taxon>
    </lineage>
</organism>
<dbReference type="PANTHER" id="PTHR36842">
    <property type="entry name" value="PROTEIN TOLB HOMOLOG"/>
    <property type="match status" value="1"/>
</dbReference>
<protein>
    <submittedName>
        <fullName evidence="2">Tol-Pal system beta propeller repeat protein TolB</fullName>
    </submittedName>
</protein>
<feature type="signal peptide" evidence="1">
    <location>
        <begin position="1"/>
        <end position="21"/>
    </location>
</feature>
<dbReference type="Gene3D" id="1.10.1330.10">
    <property type="entry name" value="Dockerin domain"/>
    <property type="match status" value="1"/>
</dbReference>
<dbReference type="SUPFAM" id="SSF63446">
    <property type="entry name" value="Type I dockerin domain"/>
    <property type="match status" value="1"/>
</dbReference>
<evidence type="ECO:0000313" key="3">
    <source>
        <dbReference type="Proteomes" id="UP000237423"/>
    </source>
</evidence>
<dbReference type="InterPro" id="IPR015943">
    <property type="entry name" value="WD40/YVTN_repeat-like_dom_sf"/>
</dbReference>
<dbReference type="InterPro" id="IPR013783">
    <property type="entry name" value="Ig-like_fold"/>
</dbReference>
<reference evidence="2 3" key="1">
    <citation type="submission" date="2017-11" db="EMBL/GenBank/DDBJ databases">
        <title>Draft Genome Sequence of Methylobacter psychrotolerans Sph1T, an Obligate Methanotroph from Low-Temperature Environments.</title>
        <authorList>
            <person name="Oshkin I.Y."/>
            <person name="Miroshnikov K."/>
            <person name="Belova S.E."/>
            <person name="Korzhenkov A."/>
            <person name="Toshchakov S.V."/>
            <person name="Dedysh S.N."/>
        </authorList>
    </citation>
    <scope>NUCLEOTIDE SEQUENCE [LARGE SCALE GENOMIC DNA]</scope>
    <source>
        <strain evidence="2 3">Sph1</strain>
    </source>
</reference>
<dbReference type="Pfam" id="PF26549">
    <property type="entry name" value="Tricorn_N"/>
    <property type="match status" value="1"/>
</dbReference>